<keyword evidence="6" id="KW-0489">Methyltransferase</keyword>
<evidence type="ECO:0000256" key="3">
    <source>
        <dbReference type="SAM" id="MobiDB-lite"/>
    </source>
</evidence>
<feature type="domain" description="TsaA-like" evidence="4">
    <location>
        <begin position="1"/>
        <end position="206"/>
    </location>
</feature>
<dbReference type="PROSITE" id="PS01318">
    <property type="entry name" value="TSAA_1"/>
    <property type="match status" value="1"/>
</dbReference>
<dbReference type="EMBL" id="SDPW01000001">
    <property type="protein sequence ID" value="RXZ55005.1"/>
    <property type="molecule type" value="Genomic_DNA"/>
</dbReference>
<dbReference type="SUPFAM" id="SSF118196">
    <property type="entry name" value="YaeB-like"/>
    <property type="match status" value="1"/>
</dbReference>
<evidence type="ECO:0000259" key="4">
    <source>
        <dbReference type="PROSITE" id="PS51668"/>
    </source>
</evidence>
<evidence type="ECO:0000256" key="1">
    <source>
        <dbReference type="ARBA" id="ARBA00022691"/>
    </source>
</evidence>
<dbReference type="InterPro" id="IPR023370">
    <property type="entry name" value="TrmO-like_N"/>
</dbReference>
<gene>
    <name evidence="6" type="primary">tsaA</name>
    <name evidence="5" type="ORF">ET524_07425</name>
    <name evidence="6" type="ORF">ET524_11340</name>
</gene>
<dbReference type="EMBL" id="SDPW01000001">
    <property type="protein sequence ID" value="RXZ54327.1"/>
    <property type="molecule type" value="Genomic_DNA"/>
</dbReference>
<name>A0A4Q2K0P4_9ACTN</name>
<dbReference type="Gene3D" id="2.40.30.70">
    <property type="entry name" value="YaeB-like"/>
    <property type="match status" value="2"/>
</dbReference>
<keyword evidence="7" id="KW-1185">Reference proteome</keyword>
<evidence type="ECO:0000313" key="5">
    <source>
        <dbReference type="EMBL" id="RXZ54327.1"/>
    </source>
</evidence>
<dbReference type="InterPro" id="IPR036413">
    <property type="entry name" value="YaeB-like_sf"/>
</dbReference>
<dbReference type="PROSITE" id="PS51668">
    <property type="entry name" value="TSAA_2"/>
    <property type="match status" value="1"/>
</dbReference>
<dbReference type="InterPro" id="IPR023368">
    <property type="entry name" value="UPF0066_cons_site"/>
</dbReference>
<organism evidence="6 7">
    <name type="scientific">Senegalimassilia faecalis</name>
    <dbReference type="NCBI Taxonomy" id="2509433"/>
    <lineage>
        <taxon>Bacteria</taxon>
        <taxon>Bacillati</taxon>
        <taxon>Actinomycetota</taxon>
        <taxon>Coriobacteriia</taxon>
        <taxon>Coriobacteriales</taxon>
        <taxon>Coriobacteriaceae</taxon>
        <taxon>Senegalimassilia</taxon>
    </lineage>
</organism>
<dbReference type="Gene3D" id="3.30.2310.10">
    <property type="entry name" value="YaeB-like"/>
    <property type="match status" value="1"/>
</dbReference>
<feature type="region of interest" description="Disordered" evidence="3">
    <location>
        <begin position="110"/>
        <end position="142"/>
    </location>
</feature>
<protein>
    <submittedName>
        <fullName evidence="6">tRNA (N6-threonylcarbamoyladenosine(37)-N6)-methyltransferase TrmO</fullName>
    </submittedName>
</protein>
<accession>A0A4Q2K0P4</accession>
<dbReference type="GO" id="GO:0032259">
    <property type="term" value="P:methylation"/>
    <property type="evidence" value="ECO:0007669"/>
    <property type="project" value="UniProtKB-KW"/>
</dbReference>
<dbReference type="GO" id="GO:0008168">
    <property type="term" value="F:methyltransferase activity"/>
    <property type="evidence" value="ECO:0007669"/>
    <property type="project" value="UniProtKB-KW"/>
</dbReference>
<evidence type="ECO:0000313" key="6">
    <source>
        <dbReference type="EMBL" id="RXZ55005.1"/>
    </source>
</evidence>
<dbReference type="CDD" id="cd09281">
    <property type="entry name" value="UPF0066"/>
    <property type="match status" value="1"/>
</dbReference>
<evidence type="ECO:0000256" key="2">
    <source>
        <dbReference type="ARBA" id="ARBA00033753"/>
    </source>
</evidence>
<comment type="similarity">
    <text evidence="2">Belongs to the tRNA methyltransferase O family.</text>
</comment>
<dbReference type="NCBIfam" id="TIGR00104">
    <property type="entry name" value="tRNA_TsaA"/>
    <property type="match status" value="1"/>
</dbReference>
<dbReference type="PANTHER" id="PTHR12818:SF0">
    <property type="entry name" value="TRNA (ADENINE(37)-N6)-METHYLTRANSFERASE"/>
    <property type="match status" value="1"/>
</dbReference>
<dbReference type="Proteomes" id="UP000293345">
    <property type="component" value="Unassembled WGS sequence"/>
</dbReference>
<comment type="caution">
    <text evidence="6">The sequence shown here is derived from an EMBL/GenBank/DDBJ whole genome shotgun (WGS) entry which is preliminary data.</text>
</comment>
<dbReference type="PANTHER" id="PTHR12818">
    <property type="entry name" value="TRNA (ADENINE(37)-N6)-METHYLTRANSFERASE"/>
    <property type="match status" value="1"/>
</dbReference>
<reference evidence="6 7" key="1">
    <citation type="submission" date="2019-01" db="EMBL/GenBank/DDBJ databases">
        <title>Senegalimassilia sp. nov. KGMB04484 isolated human feces.</title>
        <authorList>
            <person name="Han K.-I."/>
            <person name="Kim J.-S."/>
            <person name="Lee K.C."/>
            <person name="Suh M.K."/>
            <person name="Eom M.K."/>
            <person name="Lee J.H."/>
            <person name="Park S.-H."/>
            <person name="Kang S.W."/>
            <person name="Park J.-E."/>
            <person name="Oh B.S."/>
            <person name="Yu S.Y."/>
            <person name="Choi S.-H."/>
            <person name="Lee D.H."/>
            <person name="Yoon H."/>
            <person name="Kim B.-Y."/>
            <person name="Lee J.H."/>
            <person name="Lee J.-S."/>
        </authorList>
    </citation>
    <scope>NUCLEOTIDE SEQUENCE [LARGE SCALE GENOMIC DNA]</scope>
    <source>
        <strain evidence="6 7">KGMB04484</strain>
    </source>
</reference>
<dbReference type="InterPro" id="IPR040372">
    <property type="entry name" value="YaeB-like"/>
</dbReference>
<keyword evidence="1" id="KW-0949">S-adenosyl-L-methionine</keyword>
<dbReference type="OrthoDB" id="9804309at2"/>
<dbReference type="AlphaFoldDB" id="A0A4Q2K0P4"/>
<proteinExistence type="inferred from homology"/>
<dbReference type="Pfam" id="PF01980">
    <property type="entry name" value="TrmO_N"/>
    <property type="match status" value="2"/>
</dbReference>
<dbReference type="InterPro" id="IPR036414">
    <property type="entry name" value="YaeB_N_sf"/>
</dbReference>
<sequence>MEPIAHIHTDMPQKFGIPRNSLVAPHLHGRIVFEPEFSSNLAVTGLDGFSHIWLLWQFENRVPGGTAGDIAADAAAASVPDAAADSNAAADADAAAALDAAAASSAAVDAGAPNSATAPGAHRHPAADTWSPTVRPPRLGGSKRMGVFATRSPFRPNPIGLSCVKLDRVELTDAGPIIHVFGADLRDGTPIYDIKPYIPFADCHPDAAAGFVDEVPWHELSVDFPDDLAKQITPGKLDGLVEVLRQDPRRAGSKHEPKRVYRLAYAGQDIGFTVDGDTLHVVEIREGRNW</sequence>
<keyword evidence="6" id="KW-0808">Transferase</keyword>
<evidence type="ECO:0000313" key="7">
    <source>
        <dbReference type="Proteomes" id="UP000293345"/>
    </source>
</evidence>